<dbReference type="Pfam" id="PF01757">
    <property type="entry name" value="Acyl_transf_3"/>
    <property type="match status" value="1"/>
</dbReference>
<dbReference type="AlphaFoldDB" id="A0A0L7THP5"/>
<feature type="transmembrane region" description="Helical" evidence="1">
    <location>
        <begin position="175"/>
        <end position="196"/>
    </location>
</feature>
<dbReference type="Proteomes" id="UP000036851">
    <property type="component" value="Unassembled WGS sequence"/>
</dbReference>
<dbReference type="GO" id="GO:0000271">
    <property type="term" value="P:polysaccharide biosynthetic process"/>
    <property type="evidence" value="ECO:0007669"/>
    <property type="project" value="TreeGrafter"/>
</dbReference>
<evidence type="ECO:0000313" key="5">
    <source>
        <dbReference type="Proteomes" id="UP000036851"/>
    </source>
</evidence>
<sequence>MIVTVQLLRAIAAIMVVMYHISIKGEQYFNHALSWFDIGQYGVDLFFIISGFIMCYTTARRSVSFSGFMRDRIKRIIPLYWIMSTVALGVYLIAPSMVNSSGGETSIFSSYTLIPLGDKLLVQNGWTLSFEFIFYLIFASCLGIAFKKNSAILCTIIITALCLTGHYFPPENHTLRFLTNVLLLEFVLGIAAFYLLTNKNPPLTLAIPILIVGIALLAIQNQYGAWHGFAGRLIGGGIPMFMVFVGLVGMERYIASANFIFKRELLLSGDASYSIYLIHAFTLSACAIILRKLHLEQISILFSLFLLMSSIVAGIMAFLFVERPVNNYFKRRKIHRLNIDSSAPSKS</sequence>
<dbReference type="Proteomes" id="UP000037088">
    <property type="component" value="Unassembled WGS sequence"/>
</dbReference>
<dbReference type="GO" id="GO:0016020">
    <property type="term" value="C:membrane"/>
    <property type="evidence" value="ECO:0007669"/>
    <property type="project" value="TreeGrafter"/>
</dbReference>
<feature type="transmembrane region" description="Helical" evidence="1">
    <location>
        <begin position="229"/>
        <end position="250"/>
    </location>
</feature>
<comment type="caution">
    <text evidence="4">The sequence shown here is derived from an EMBL/GenBank/DDBJ whole genome shotgun (WGS) entry which is preliminary data.</text>
</comment>
<name>A0A0L7THP5_9GAMM</name>
<feature type="transmembrane region" description="Helical" evidence="1">
    <location>
        <begin position="297"/>
        <end position="321"/>
    </location>
</feature>
<dbReference type="EMBL" id="JRXF01000003">
    <property type="protein sequence ID" value="KOC94864.1"/>
    <property type="molecule type" value="Genomic_DNA"/>
</dbReference>
<dbReference type="RefSeq" id="WP_052899118.1">
    <property type="nucleotide sequence ID" value="NZ_JRXE01000011.1"/>
</dbReference>
<evidence type="ECO:0000313" key="6">
    <source>
        <dbReference type="Proteomes" id="UP000037088"/>
    </source>
</evidence>
<dbReference type="InterPro" id="IPR050879">
    <property type="entry name" value="Acyltransferase_3"/>
</dbReference>
<dbReference type="OrthoDB" id="9767863at2"/>
<evidence type="ECO:0000313" key="3">
    <source>
        <dbReference type="EMBL" id="KOC90349.1"/>
    </source>
</evidence>
<keyword evidence="1" id="KW-0472">Membrane</keyword>
<feature type="transmembrane region" description="Helical" evidence="1">
    <location>
        <begin position="203"/>
        <end position="223"/>
    </location>
</feature>
<feature type="transmembrane region" description="Helical" evidence="1">
    <location>
        <begin position="271"/>
        <end position="291"/>
    </location>
</feature>
<accession>A0A0L7THP5</accession>
<organism evidence="4 5">
    <name type="scientific">Winslowiella iniecta</name>
    <dbReference type="NCBI Taxonomy" id="1560201"/>
    <lineage>
        <taxon>Bacteria</taxon>
        <taxon>Pseudomonadati</taxon>
        <taxon>Pseudomonadota</taxon>
        <taxon>Gammaproteobacteria</taxon>
        <taxon>Enterobacterales</taxon>
        <taxon>Erwiniaceae</taxon>
        <taxon>Winslowiella</taxon>
    </lineage>
</organism>
<keyword evidence="6" id="KW-1185">Reference proteome</keyword>
<evidence type="ECO:0000256" key="1">
    <source>
        <dbReference type="SAM" id="Phobius"/>
    </source>
</evidence>
<dbReference type="STRING" id="1560201.NG42_09345"/>
<feature type="transmembrane region" description="Helical" evidence="1">
    <location>
        <begin position="126"/>
        <end position="146"/>
    </location>
</feature>
<feature type="transmembrane region" description="Helical" evidence="1">
    <location>
        <begin position="79"/>
        <end position="98"/>
    </location>
</feature>
<feature type="domain" description="Acyltransferase 3" evidence="2">
    <location>
        <begin position="5"/>
        <end position="315"/>
    </location>
</feature>
<dbReference type="GO" id="GO:0016747">
    <property type="term" value="F:acyltransferase activity, transferring groups other than amino-acyl groups"/>
    <property type="evidence" value="ECO:0007669"/>
    <property type="project" value="InterPro"/>
</dbReference>
<keyword evidence="1" id="KW-0812">Transmembrane</keyword>
<dbReference type="PANTHER" id="PTHR23028:SF131">
    <property type="entry name" value="BLR2367 PROTEIN"/>
    <property type="match status" value="1"/>
</dbReference>
<feature type="transmembrane region" description="Helical" evidence="1">
    <location>
        <begin position="38"/>
        <end position="59"/>
    </location>
</feature>
<evidence type="ECO:0000313" key="4">
    <source>
        <dbReference type="EMBL" id="KOC94864.1"/>
    </source>
</evidence>
<dbReference type="PATRIC" id="fig|1560201.3.peg.1989"/>
<dbReference type="InterPro" id="IPR002656">
    <property type="entry name" value="Acyl_transf_3_dom"/>
</dbReference>
<evidence type="ECO:0000259" key="2">
    <source>
        <dbReference type="Pfam" id="PF01757"/>
    </source>
</evidence>
<feature type="transmembrane region" description="Helical" evidence="1">
    <location>
        <begin position="151"/>
        <end position="169"/>
    </location>
</feature>
<dbReference type="PANTHER" id="PTHR23028">
    <property type="entry name" value="ACETYLTRANSFERASE"/>
    <property type="match status" value="1"/>
</dbReference>
<dbReference type="EMBL" id="JRXE01000011">
    <property type="protein sequence ID" value="KOC90349.1"/>
    <property type="molecule type" value="Genomic_DNA"/>
</dbReference>
<proteinExistence type="predicted"/>
<gene>
    <name evidence="3" type="ORF">NG42_09345</name>
    <name evidence="4" type="ORF">NG43_02995</name>
</gene>
<reference evidence="5 6" key="1">
    <citation type="journal article" date="2015" name="Int. J. Syst. Evol. Microbiol.">
        <title>Erwinia iniecta sp. nov., isolated from Russian wheat aphids (Diuraphis noxia).</title>
        <authorList>
            <person name="Campillo T."/>
            <person name="Luna E."/>
            <person name="Portier P."/>
            <person name="Fischer-Le Saux M."/>
            <person name="Lapitan N."/>
            <person name="Tisserat N.A."/>
            <person name="Leach J.E."/>
        </authorList>
    </citation>
    <scope>NUCLEOTIDE SEQUENCE [LARGE SCALE GENOMIC DNA]</scope>
    <source>
        <strain evidence="3 6">B120</strain>
        <strain evidence="4 5">B149</strain>
    </source>
</reference>
<keyword evidence="1" id="KW-1133">Transmembrane helix</keyword>
<protein>
    <recommendedName>
        <fullName evidence="2">Acyltransferase 3 domain-containing protein</fullName>
    </recommendedName>
</protein>
<feature type="transmembrane region" description="Helical" evidence="1">
    <location>
        <begin position="7"/>
        <end position="23"/>
    </location>
</feature>